<name>A0ABR1KZQ2_9PEZI</name>
<dbReference type="InterPro" id="IPR008030">
    <property type="entry name" value="NmrA-like"/>
</dbReference>
<sequence>MALEPPIGCFSRTPLRPLETNMSVNYDNDVLLLVCASGKQCSALLPRLQGKWKHLRLHVNSQASEERLKTQYPEAEVVRASLDNVDHVRRIMSGVTTVFHVGPSFHPREKAMGCFMVDAAAEEARNGSFKHFVYSSVLGPQLRKLMNHDCKNHVEEHLMESGLNFTIIQPSTFLDNFPIKHLAQQEKPRFPALWDPNVPFSYTALDDLAEAVAKIIEEREAHYMAQYPACSTMPMPNSALVVMAAKVLGKDVEVVGIPFQEAVDLLCKRLYGTAEVDARIRDEPERMILFYDKRGLLGNPGVLEWVLGRKTTTPEEWMRRQVGG</sequence>
<dbReference type="InterPro" id="IPR036291">
    <property type="entry name" value="NAD(P)-bd_dom_sf"/>
</dbReference>
<feature type="domain" description="NmrA-like" evidence="3">
    <location>
        <begin position="29"/>
        <end position="310"/>
    </location>
</feature>
<dbReference type="Pfam" id="PF05368">
    <property type="entry name" value="NmrA"/>
    <property type="match status" value="1"/>
</dbReference>
<keyword evidence="2" id="KW-0521">NADP</keyword>
<accession>A0ABR1KZQ2</accession>
<dbReference type="PANTHER" id="PTHR42748:SF31">
    <property type="entry name" value="NMRA-LIKE DOMAIN-CONTAINING PROTEIN-RELATED"/>
    <property type="match status" value="1"/>
</dbReference>
<dbReference type="PANTHER" id="PTHR42748">
    <property type="entry name" value="NITROGEN METABOLITE REPRESSION PROTEIN NMRA FAMILY MEMBER"/>
    <property type="match status" value="1"/>
</dbReference>
<dbReference type="InterPro" id="IPR051164">
    <property type="entry name" value="NmrA-like_oxidored"/>
</dbReference>
<proteinExistence type="inferred from homology"/>
<evidence type="ECO:0000313" key="4">
    <source>
        <dbReference type="EMBL" id="KAK7523452.1"/>
    </source>
</evidence>
<evidence type="ECO:0000256" key="1">
    <source>
        <dbReference type="ARBA" id="ARBA00006328"/>
    </source>
</evidence>
<protein>
    <recommendedName>
        <fullName evidence="3">NmrA-like domain-containing protein</fullName>
    </recommendedName>
</protein>
<evidence type="ECO:0000313" key="5">
    <source>
        <dbReference type="Proteomes" id="UP001363622"/>
    </source>
</evidence>
<gene>
    <name evidence="4" type="ORF">IWZ03DRAFT_364643</name>
</gene>
<comment type="similarity">
    <text evidence="1">Belongs to the NmrA-type oxidoreductase family.</text>
</comment>
<dbReference type="SUPFAM" id="SSF51735">
    <property type="entry name" value="NAD(P)-binding Rossmann-fold domains"/>
    <property type="match status" value="1"/>
</dbReference>
<dbReference type="Gene3D" id="3.40.50.720">
    <property type="entry name" value="NAD(P)-binding Rossmann-like Domain"/>
    <property type="match status" value="1"/>
</dbReference>
<evidence type="ECO:0000259" key="3">
    <source>
        <dbReference type="Pfam" id="PF05368"/>
    </source>
</evidence>
<reference evidence="4 5" key="1">
    <citation type="submission" date="2024-04" db="EMBL/GenBank/DDBJ databases">
        <title>Phyllosticta paracitricarpa is synonymous to the EU quarantine fungus P. citricarpa based on phylogenomic analyses.</title>
        <authorList>
            <consortium name="Lawrence Berkeley National Laboratory"/>
            <person name="Van Ingen-Buijs V.A."/>
            <person name="Van Westerhoven A.C."/>
            <person name="Haridas S."/>
            <person name="Skiadas P."/>
            <person name="Martin F."/>
            <person name="Groenewald J.Z."/>
            <person name="Crous P.W."/>
            <person name="Seidl M.F."/>
        </authorList>
    </citation>
    <scope>NUCLEOTIDE SEQUENCE [LARGE SCALE GENOMIC DNA]</scope>
    <source>
        <strain evidence="4 5">CBS 123371</strain>
    </source>
</reference>
<organism evidence="4 5">
    <name type="scientific">Phyllosticta citriasiana</name>
    <dbReference type="NCBI Taxonomy" id="595635"/>
    <lineage>
        <taxon>Eukaryota</taxon>
        <taxon>Fungi</taxon>
        <taxon>Dikarya</taxon>
        <taxon>Ascomycota</taxon>
        <taxon>Pezizomycotina</taxon>
        <taxon>Dothideomycetes</taxon>
        <taxon>Dothideomycetes incertae sedis</taxon>
        <taxon>Botryosphaeriales</taxon>
        <taxon>Phyllostictaceae</taxon>
        <taxon>Phyllosticta</taxon>
    </lineage>
</organism>
<dbReference type="Proteomes" id="UP001363622">
    <property type="component" value="Unassembled WGS sequence"/>
</dbReference>
<evidence type="ECO:0000256" key="2">
    <source>
        <dbReference type="ARBA" id="ARBA00022857"/>
    </source>
</evidence>
<comment type="caution">
    <text evidence="4">The sequence shown here is derived from an EMBL/GenBank/DDBJ whole genome shotgun (WGS) entry which is preliminary data.</text>
</comment>
<keyword evidence="5" id="KW-1185">Reference proteome</keyword>
<dbReference type="EMBL" id="JBBPHU010000001">
    <property type="protein sequence ID" value="KAK7523452.1"/>
    <property type="molecule type" value="Genomic_DNA"/>
</dbReference>